<dbReference type="PANTHER" id="PTHR43592">
    <property type="entry name" value="CAAX AMINO TERMINAL PROTEASE"/>
    <property type="match status" value="1"/>
</dbReference>
<dbReference type="EMBL" id="UHJJ01000019">
    <property type="protein sequence ID" value="SUQ16009.1"/>
    <property type="molecule type" value="Genomic_DNA"/>
</dbReference>
<dbReference type="InterPro" id="IPR003675">
    <property type="entry name" value="Rce1/LyrA-like_dom"/>
</dbReference>
<dbReference type="OrthoDB" id="2035856at2"/>
<keyword evidence="3" id="KW-0645">Protease</keyword>
<evidence type="ECO:0000313" key="3">
    <source>
        <dbReference type="EMBL" id="SUQ16009.1"/>
    </source>
</evidence>
<dbReference type="PANTHER" id="PTHR43592:SF15">
    <property type="entry name" value="CAAX AMINO TERMINAL PROTEASE FAMILY PROTEIN"/>
    <property type="match status" value="1"/>
</dbReference>
<dbReference type="AlphaFoldDB" id="A0A315ZQ62"/>
<evidence type="ECO:0000259" key="2">
    <source>
        <dbReference type="Pfam" id="PF02517"/>
    </source>
</evidence>
<gene>
    <name evidence="3" type="ORF">SAMN05216529_11957</name>
</gene>
<reference evidence="4" key="1">
    <citation type="submission" date="2017-07" db="EMBL/GenBank/DDBJ databases">
        <authorList>
            <person name="Varghese N."/>
            <person name="Submissions S."/>
        </authorList>
    </citation>
    <scope>NUCLEOTIDE SEQUENCE [LARGE SCALE GENOMIC DNA]</scope>
    <source>
        <strain evidence="4">NLAE-zl-C134</strain>
    </source>
</reference>
<keyword evidence="1" id="KW-0812">Transmembrane</keyword>
<feature type="transmembrane region" description="Helical" evidence="1">
    <location>
        <begin position="195"/>
        <end position="214"/>
    </location>
</feature>
<feature type="transmembrane region" description="Helical" evidence="1">
    <location>
        <begin position="121"/>
        <end position="144"/>
    </location>
</feature>
<feature type="transmembrane region" description="Helical" evidence="1">
    <location>
        <begin position="12"/>
        <end position="32"/>
    </location>
</feature>
<evidence type="ECO:0000256" key="1">
    <source>
        <dbReference type="SAM" id="Phobius"/>
    </source>
</evidence>
<keyword evidence="4" id="KW-1185">Reference proteome</keyword>
<feature type="domain" description="CAAX prenyl protease 2/Lysostaphin resistance protein A-like" evidence="2">
    <location>
        <begin position="121"/>
        <end position="208"/>
    </location>
</feature>
<dbReference type="Pfam" id="PF02517">
    <property type="entry name" value="Rce1-like"/>
    <property type="match status" value="1"/>
</dbReference>
<keyword evidence="1" id="KW-1133">Transmembrane helix</keyword>
<keyword evidence="3" id="KW-0378">Hydrolase</keyword>
<dbReference type="GO" id="GO:0080120">
    <property type="term" value="P:CAAX-box protein maturation"/>
    <property type="evidence" value="ECO:0007669"/>
    <property type="project" value="UniProtKB-ARBA"/>
</dbReference>
<protein>
    <submittedName>
        <fullName evidence="3">Membrane protease YdiL, CAAX protease family</fullName>
    </submittedName>
</protein>
<keyword evidence="1" id="KW-0472">Membrane</keyword>
<sequence>MYKDYKQIKLWQGLLVLGLAAVIIFVAAPVFLRPLGMYGSLLAEWLMLVVTLVLVLAFGSRPAELIPLKRPTGSGIFGTLLMWVGAFLVEITLILILSIFFPEDILSVNAGLSESLVSVPFLAAFLIIAVTPAICEEVVFRGVFLKSLNPQKHKWAAILICGVIFGIFHGDVFRFVPTAIGGVVMAYILLESGNMFYNCFFHFINNLLPVILLFSMKDVYKDVYENMHKGMEVWSTPGYQETLVTSVGIYMIMCAAAPACLYIGNYLLHSHTPGYREKLFPSGKPGTVIALIIISVLLFLVGTILTVYGLIRAVMPMI</sequence>
<feature type="transmembrane region" description="Helical" evidence="1">
    <location>
        <begin position="80"/>
        <end position="101"/>
    </location>
</feature>
<dbReference type="RefSeq" id="WP_109714350.1">
    <property type="nucleotide sequence ID" value="NZ_QGDS01000019.1"/>
</dbReference>
<proteinExistence type="predicted"/>
<dbReference type="GO" id="GO:0006508">
    <property type="term" value="P:proteolysis"/>
    <property type="evidence" value="ECO:0007669"/>
    <property type="project" value="UniProtKB-KW"/>
</dbReference>
<evidence type="ECO:0000313" key="4">
    <source>
        <dbReference type="Proteomes" id="UP000254051"/>
    </source>
</evidence>
<organism evidence="3 4">
    <name type="scientific">Faecalicatena contorta</name>
    <dbReference type="NCBI Taxonomy" id="39482"/>
    <lineage>
        <taxon>Bacteria</taxon>
        <taxon>Bacillati</taxon>
        <taxon>Bacillota</taxon>
        <taxon>Clostridia</taxon>
        <taxon>Lachnospirales</taxon>
        <taxon>Lachnospiraceae</taxon>
        <taxon>Faecalicatena</taxon>
    </lineage>
</organism>
<dbReference type="GO" id="GO:0004175">
    <property type="term" value="F:endopeptidase activity"/>
    <property type="evidence" value="ECO:0007669"/>
    <property type="project" value="UniProtKB-ARBA"/>
</dbReference>
<accession>A0A315ZQ62</accession>
<dbReference type="Proteomes" id="UP000254051">
    <property type="component" value="Unassembled WGS sequence"/>
</dbReference>
<feature type="transmembrane region" description="Helical" evidence="1">
    <location>
        <begin position="247"/>
        <end position="268"/>
    </location>
</feature>
<name>A0A315ZQ62_9FIRM</name>
<feature type="transmembrane region" description="Helical" evidence="1">
    <location>
        <begin position="156"/>
        <end position="189"/>
    </location>
</feature>
<feature type="transmembrane region" description="Helical" evidence="1">
    <location>
        <begin position="38"/>
        <end position="59"/>
    </location>
</feature>
<feature type="transmembrane region" description="Helical" evidence="1">
    <location>
        <begin position="288"/>
        <end position="311"/>
    </location>
</feature>